<evidence type="ECO:0000313" key="2">
    <source>
        <dbReference type="EMBL" id="MET3865991.1"/>
    </source>
</evidence>
<comment type="caution">
    <text evidence="2">The sequence shown here is derived from an EMBL/GenBank/DDBJ whole genome shotgun (WGS) entry which is preliminary data.</text>
</comment>
<feature type="region of interest" description="Disordered" evidence="1">
    <location>
        <begin position="1"/>
        <end position="41"/>
    </location>
</feature>
<accession>A0ABV2NHK6</accession>
<evidence type="ECO:0000256" key="1">
    <source>
        <dbReference type="SAM" id="MobiDB-lite"/>
    </source>
</evidence>
<proteinExistence type="predicted"/>
<protein>
    <submittedName>
        <fullName evidence="2">Uncharacterized protein</fullName>
    </submittedName>
</protein>
<reference evidence="2 3" key="1">
    <citation type="submission" date="2024-06" db="EMBL/GenBank/DDBJ databases">
        <title>Genomics of switchgrass bacterial isolates.</title>
        <authorList>
            <person name="Shade A."/>
        </authorList>
    </citation>
    <scope>NUCLEOTIDE SEQUENCE [LARGE SCALE GENOMIC DNA]</scope>
    <source>
        <strain evidence="2 3">PvP084</strain>
    </source>
</reference>
<keyword evidence="3" id="KW-1185">Reference proteome</keyword>
<dbReference type="Proteomes" id="UP001549119">
    <property type="component" value="Unassembled WGS sequence"/>
</dbReference>
<evidence type="ECO:0000313" key="3">
    <source>
        <dbReference type="Proteomes" id="UP001549119"/>
    </source>
</evidence>
<sequence>MILNRHCLDVSHNSPSNQRTESMPQAPFPRRSARAAGRSGI</sequence>
<organism evidence="2 3">
    <name type="scientific">Methylobacterium radiotolerans</name>
    <dbReference type="NCBI Taxonomy" id="31998"/>
    <lineage>
        <taxon>Bacteria</taxon>
        <taxon>Pseudomonadati</taxon>
        <taxon>Pseudomonadota</taxon>
        <taxon>Alphaproteobacteria</taxon>
        <taxon>Hyphomicrobiales</taxon>
        <taxon>Methylobacteriaceae</taxon>
        <taxon>Methylobacterium</taxon>
    </lineage>
</organism>
<feature type="compositionally biased region" description="Polar residues" evidence="1">
    <location>
        <begin position="11"/>
        <end position="23"/>
    </location>
</feature>
<dbReference type="EMBL" id="JBEPNW010000002">
    <property type="protein sequence ID" value="MET3865991.1"/>
    <property type="molecule type" value="Genomic_DNA"/>
</dbReference>
<gene>
    <name evidence="2" type="ORF">ABIC20_003300</name>
</gene>
<name>A0ABV2NHK6_9HYPH</name>